<protein>
    <submittedName>
        <fullName evidence="2">Uncharacterized protein</fullName>
    </submittedName>
</protein>
<evidence type="ECO:0000313" key="2">
    <source>
        <dbReference type="EMBL" id="KAJ5076131.1"/>
    </source>
</evidence>
<comment type="caution">
    <text evidence="2">The sequence shown here is derived from an EMBL/GenBank/DDBJ whole genome shotgun (WGS) entry which is preliminary data.</text>
</comment>
<dbReference type="Proteomes" id="UP001149090">
    <property type="component" value="Unassembled WGS sequence"/>
</dbReference>
<name>A0A9Q0LMA6_ANAIG</name>
<gene>
    <name evidence="2" type="ORF">M0811_06994</name>
</gene>
<organism evidence="2 3">
    <name type="scientific">Anaeramoeba ignava</name>
    <name type="common">Anaerobic marine amoeba</name>
    <dbReference type="NCBI Taxonomy" id="1746090"/>
    <lineage>
        <taxon>Eukaryota</taxon>
        <taxon>Metamonada</taxon>
        <taxon>Anaeramoebidae</taxon>
        <taxon>Anaeramoeba</taxon>
    </lineage>
</organism>
<evidence type="ECO:0000256" key="1">
    <source>
        <dbReference type="SAM" id="MobiDB-lite"/>
    </source>
</evidence>
<reference evidence="2" key="1">
    <citation type="submission" date="2022-10" db="EMBL/GenBank/DDBJ databases">
        <title>Novel sulphate-reducing endosymbionts in the free-living metamonad Anaeramoeba.</title>
        <authorList>
            <person name="Jerlstrom-Hultqvist J."/>
            <person name="Cepicka I."/>
            <person name="Gallot-Lavallee L."/>
            <person name="Salas-Leiva D."/>
            <person name="Curtis B.A."/>
            <person name="Zahonova K."/>
            <person name="Pipaliya S."/>
            <person name="Dacks J."/>
            <person name="Roger A.J."/>
        </authorList>
    </citation>
    <scope>NUCLEOTIDE SEQUENCE</scope>
    <source>
        <strain evidence="2">BMAN</strain>
    </source>
</reference>
<keyword evidence="3" id="KW-1185">Reference proteome</keyword>
<dbReference type="AlphaFoldDB" id="A0A9Q0LMA6"/>
<accession>A0A9Q0LMA6</accession>
<proteinExistence type="predicted"/>
<evidence type="ECO:0000313" key="3">
    <source>
        <dbReference type="Proteomes" id="UP001149090"/>
    </source>
</evidence>
<sequence>MNIKSITDKEDSPPENDIKMEEITINSNYEEEKTNNFQTKSNRKNDKDNLSRMKLFGLIPFEPIFHNSYFSINQFGSMKGKLSNSDLGKLFK</sequence>
<feature type="region of interest" description="Disordered" evidence="1">
    <location>
        <begin position="1"/>
        <end position="20"/>
    </location>
</feature>
<feature type="region of interest" description="Disordered" evidence="1">
    <location>
        <begin position="25"/>
        <end position="47"/>
    </location>
</feature>
<dbReference type="EMBL" id="JAPDFW010000063">
    <property type="protein sequence ID" value="KAJ5076131.1"/>
    <property type="molecule type" value="Genomic_DNA"/>
</dbReference>